<keyword evidence="6" id="KW-0029">Amino-acid transport</keyword>
<feature type="transmembrane region" description="Helical" evidence="9">
    <location>
        <begin position="20"/>
        <end position="40"/>
    </location>
</feature>
<feature type="transmembrane region" description="Helical" evidence="9">
    <location>
        <begin position="52"/>
        <end position="74"/>
    </location>
</feature>
<organism evidence="11 12">
    <name type="scientific">Parazoarcus communis</name>
    <dbReference type="NCBI Taxonomy" id="41977"/>
    <lineage>
        <taxon>Bacteria</taxon>
        <taxon>Pseudomonadati</taxon>
        <taxon>Pseudomonadota</taxon>
        <taxon>Betaproteobacteria</taxon>
        <taxon>Rhodocyclales</taxon>
        <taxon>Zoogloeaceae</taxon>
        <taxon>Parazoarcus</taxon>
    </lineage>
</organism>
<dbReference type="InterPro" id="IPR000515">
    <property type="entry name" value="MetI-like"/>
</dbReference>
<keyword evidence="12" id="KW-1185">Reference proteome</keyword>
<dbReference type="RefSeq" id="WP_108951459.1">
    <property type="nucleotide sequence ID" value="NZ_CP022187.1"/>
</dbReference>
<dbReference type="GO" id="GO:0006865">
    <property type="term" value="P:amino acid transport"/>
    <property type="evidence" value="ECO:0007669"/>
    <property type="project" value="UniProtKB-KW"/>
</dbReference>
<dbReference type="PROSITE" id="PS50928">
    <property type="entry name" value="ABC_TM1"/>
    <property type="match status" value="1"/>
</dbReference>
<dbReference type="SUPFAM" id="SSF161098">
    <property type="entry name" value="MetI-like"/>
    <property type="match status" value="1"/>
</dbReference>
<gene>
    <name evidence="11" type="ORF">CEW83_15330</name>
</gene>
<name>A0A2U8GVL0_9RHOO</name>
<evidence type="ECO:0000256" key="4">
    <source>
        <dbReference type="ARBA" id="ARBA00022475"/>
    </source>
</evidence>
<evidence type="ECO:0000259" key="10">
    <source>
        <dbReference type="PROSITE" id="PS50928"/>
    </source>
</evidence>
<comment type="similarity">
    <text evidence="2">Belongs to the binding-protein-dependent transport system permease family. HisMQ subfamily.</text>
</comment>
<keyword evidence="8 9" id="KW-0472">Membrane</keyword>
<dbReference type="Gene3D" id="1.10.3720.10">
    <property type="entry name" value="MetI-like"/>
    <property type="match status" value="1"/>
</dbReference>
<proteinExistence type="inferred from homology"/>
<accession>A0A2U8GVL0</accession>
<dbReference type="CDD" id="cd06261">
    <property type="entry name" value="TM_PBP2"/>
    <property type="match status" value="1"/>
</dbReference>
<feature type="transmembrane region" description="Helical" evidence="9">
    <location>
        <begin position="188"/>
        <end position="206"/>
    </location>
</feature>
<evidence type="ECO:0000256" key="7">
    <source>
        <dbReference type="ARBA" id="ARBA00022989"/>
    </source>
</evidence>
<comment type="subcellular location">
    <subcellularLocation>
        <location evidence="1">Cell inner membrane</location>
        <topology evidence="1">Multi-pass membrane protein</topology>
    </subcellularLocation>
    <subcellularLocation>
        <location evidence="9">Cell membrane</location>
        <topology evidence="9">Multi-pass membrane protein</topology>
    </subcellularLocation>
</comment>
<dbReference type="AlphaFoldDB" id="A0A2U8GVL0"/>
<dbReference type="GO" id="GO:0022857">
    <property type="term" value="F:transmembrane transporter activity"/>
    <property type="evidence" value="ECO:0007669"/>
    <property type="project" value="InterPro"/>
</dbReference>
<evidence type="ECO:0000313" key="11">
    <source>
        <dbReference type="EMBL" id="AWI77759.1"/>
    </source>
</evidence>
<keyword evidence="3 9" id="KW-0813">Transport</keyword>
<keyword evidence="5 9" id="KW-0812">Transmembrane</keyword>
<evidence type="ECO:0000256" key="2">
    <source>
        <dbReference type="ARBA" id="ARBA00010072"/>
    </source>
</evidence>
<evidence type="ECO:0000256" key="1">
    <source>
        <dbReference type="ARBA" id="ARBA00004429"/>
    </source>
</evidence>
<reference evidence="11 12" key="1">
    <citation type="submission" date="2017-06" db="EMBL/GenBank/DDBJ databases">
        <title>Azoarcus.</title>
        <authorList>
            <person name="Woo J.-H."/>
            <person name="Kim H.-S."/>
        </authorList>
    </citation>
    <scope>NUCLEOTIDE SEQUENCE [LARGE SCALE GENOMIC DNA]</scope>
    <source>
        <strain evidence="11 12">TSPY31</strain>
    </source>
</reference>
<evidence type="ECO:0000256" key="5">
    <source>
        <dbReference type="ARBA" id="ARBA00022692"/>
    </source>
</evidence>
<feature type="domain" description="ABC transmembrane type-1" evidence="10">
    <location>
        <begin position="18"/>
        <end position="203"/>
    </location>
</feature>
<dbReference type="PANTHER" id="PTHR30614:SF0">
    <property type="entry name" value="L-CYSTINE TRANSPORT SYSTEM PERMEASE PROTEIN TCYL"/>
    <property type="match status" value="1"/>
</dbReference>
<dbReference type="Pfam" id="PF00528">
    <property type="entry name" value="BPD_transp_1"/>
    <property type="match status" value="1"/>
</dbReference>
<dbReference type="InterPro" id="IPR043429">
    <property type="entry name" value="ArtM/GltK/GlnP/TcyL/YhdX-like"/>
</dbReference>
<evidence type="ECO:0000256" key="3">
    <source>
        <dbReference type="ARBA" id="ARBA00022448"/>
    </source>
</evidence>
<dbReference type="PANTHER" id="PTHR30614">
    <property type="entry name" value="MEMBRANE COMPONENT OF AMINO ACID ABC TRANSPORTER"/>
    <property type="match status" value="1"/>
</dbReference>
<dbReference type="EMBL" id="CP022187">
    <property type="protein sequence ID" value="AWI77759.1"/>
    <property type="molecule type" value="Genomic_DNA"/>
</dbReference>
<evidence type="ECO:0000256" key="8">
    <source>
        <dbReference type="ARBA" id="ARBA00023136"/>
    </source>
</evidence>
<evidence type="ECO:0000256" key="9">
    <source>
        <dbReference type="RuleBase" id="RU363032"/>
    </source>
</evidence>
<evidence type="ECO:0000313" key="12">
    <source>
        <dbReference type="Proteomes" id="UP000244930"/>
    </source>
</evidence>
<dbReference type="GO" id="GO:0043190">
    <property type="term" value="C:ATP-binding cassette (ABC) transporter complex"/>
    <property type="evidence" value="ECO:0007669"/>
    <property type="project" value="InterPro"/>
</dbReference>
<dbReference type="NCBIfam" id="TIGR01726">
    <property type="entry name" value="HEQRo_perm_3TM"/>
    <property type="match status" value="1"/>
</dbReference>
<keyword evidence="4" id="KW-1003">Cell membrane</keyword>
<protein>
    <submittedName>
        <fullName evidence="11">Amino acid ABC transporter permease</fullName>
    </submittedName>
</protein>
<keyword evidence="7 9" id="KW-1133">Transmembrane helix</keyword>
<sequence length="221" mass="24185">MFDFGLITANADALKAGLWMTIRLCAAGIGLGLVGGMLLLGFRKLFGPRLDFLYRAYITLFRGTPLLVQLYVVFYGGPYVGIEWSAEQVGITGLAMYGAAYFAEIFRAGIEAVPRGQLEAARDLGMNAAQTLRVVVWPQMLARCMPPLVGQTVILLKESSVLSIITVPELTTIAMRIANENFAIVEPYAVLALTYWALTVGVARGGHMIERRFTRHLARPA</sequence>
<dbReference type="InterPro" id="IPR035906">
    <property type="entry name" value="MetI-like_sf"/>
</dbReference>
<dbReference type="Proteomes" id="UP000244930">
    <property type="component" value="Chromosome"/>
</dbReference>
<dbReference type="InterPro" id="IPR010065">
    <property type="entry name" value="AA_ABC_transptr_permease_3TM"/>
</dbReference>
<evidence type="ECO:0000256" key="6">
    <source>
        <dbReference type="ARBA" id="ARBA00022970"/>
    </source>
</evidence>
<dbReference type="KEGG" id="acom:CEW83_15330"/>